<dbReference type="InterPro" id="IPR036736">
    <property type="entry name" value="ACP-like_sf"/>
</dbReference>
<dbReference type="SUPFAM" id="SSF52777">
    <property type="entry name" value="CoA-dependent acyltransferases"/>
    <property type="match status" value="4"/>
</dbReference>
<dbReference type="FunFam" id="3.40.50.980:FF:000001">
    <property type="entry name" value="Non-ribosomal peptide synthetase"/>
    <property type="match status" value="1"/>
</dbReference>
<reference evidence="5 6" key="1">
    <citation type="submission" date="2016-10" db="EMBL/GenBank/DDBJ databases">
        <authorList>
            <person name="de Groot N.N."/>
        </authorList>
    </citation>
    <scope>NUCLEOTIDE SEQUENCE [LARGE SCALE GENOMIC DNA]</scope>
    <source>
        <strain evidence="5 6">LMG 2158</strain>
    </source>
</reference>
<dbReference type="RefSeq" id="WP_081354593.1">
    <property type="nucleotide sequence ID" value="NZ_LT629972.1"/>
</dbReference>
<organism evidence="5 6">
    <name type="scientific">Pseudomonas asplenii</name>
    <dbReference type="NCBI Taxonomy" id="53407"/>
    <lineage>
        <taxon>Bacteria</taxon>
        <taxon>Pseudomonadati</taxon>
        <taxon>Pseudomonadota</taxon>
        <taxon>Gammaproteobacteria</taxon>
        <taxon>Pseudomonadales</taxon>
        <taxon>Pseudomonadaceae</taxon>
        <taxon>Pseudomonas</taxon>
    </lineage>
</organism>
<dbReference type="SUPFAM" id="SSF56801">
    <property type="entry name" value="Acetyl-CoA synthetase-like"/>
    <property type="match status" value="2"/>
</dbReference>
<dbReference type="NCBIfam" id="NF003417">
    <property type="entry name" value="PRK04813.1"/>
    <property type="match status" value="2"/>
</dbReference>
<sequence length="2388" mass="263070">MNVAINPSNPVLHESVSLSPFALDVWVEAQRGLPNHQFTVALSLRLPRTVDLETLRKSAHQVMQENPVCTRLHIKREGLAEAVLAAAPCVVEQFEFVDQAGAHAFFDEWARKVWDLPGEPLVNVTLGQSPDNTWLMLRAHHMVADSWALDVLARKILDARDGSSHRLRQAVQHASSTVSLAPAEYDRAIEQLAERHGDTVPMLFAKTGASCSSAPTYRRAFRLAAADVQHALEGGITPFMSVSAALAVLLSCQYGSERFFIGVPFLNRDRDNITDVEQRANTLALAVEVTEQQTFREIANAIKHEAACLQKHQSLPYGRLVSALARSGQSRQLFDATISYLRYPAHNIDGLGADDLRSIAHVHEQDAVAIHLHTYGDCAEVRGEVCLNSSAFANERCATEFLDTFMLLVECFKNHLDQPVAAMNLLTHDQAETLARFEDGPCVPYQEQETLMSLFEATTARHPGQKAVVSHDGELLSYAQLDAWASSVAVALEDSGVGRGDIVAVSLARSPRMLAAIFGVLKTGAAYLPIDSEYPQDRIQYMLEDSQAKRVISDLPQVIAHDDPRWFDIDAVSTERPASGAGTSKARPRDPAYLIYTSGSTGRPKGVVIEHHSVVNRLEWMQQAHPLDSSDVILQKTPVSFDVSVWELFWWSLTGASVALLAPGAQRDPRALIEAIRQQGVTVAHFVPSMLEPYVQTLLDDRRLADSVSSLRCLFTSGEALSPAVVNRYRALFRNGAPAPRLINLYGPTEATVDVTYYELDLVTPNDINTVPIGYPINNTSIRIVSQHGVRQPIGIPGELQIGGVQLARGYLNRAELTAERFITDPHDNRRWYRSGDLACWAEDGSILYLGRMDGQVKIRGNRIELGEIKSAMLAQPQMLNAEVLVEDDEVRGKHLVAVYMSRQPLDERALRRQLAATLPAFMVPARFVALEHMPLTPNGKFDRARALQVAVGEAVSAPTQLLGEHRALVADIWRKILGQQDIACDDDFYSLGGDSILMLKVRSELERHGYEIDLSTLAEHTMLETLAQLLEHHAHGAVHSRQALATFALVNEVERKRLGETCVDAYPISQLQLGLLFHSRETQRARTYKDVFRYSLDCAWDEAAMRLALAGVIERHPALRTRFNLNDLGRPLQLIGKSLPVNDVMAVITCAQGRHELEIARHMQAWACHDYRFEEGPLFNITVFPNAPAGGIDLLLSFHHAILDGGSVANLMRELLLAYADGGRPDLQYPPQALPNPSLFVEDERTAMSNAEHRQYWRGYLEGAGNTLPVGLAGHLEAPAPGVFSYRFEIDRLLDAALARSARGAHLPIKLYYLAAHCLAIGAMSGQREVTTGVVTHARPEIEHSEHILGLFLNTLPLRADLEGSWQAFVERLHLLEKRSHKHRRLPLSIIQEDSPSVTLGTAFNYIHFHVLHDVLDKAGIHISEFDPLEETSFAILANVMRDFSGEGVSVRIDMDASRYAREQAQVYAGLFNQALAGMAYSPQAPVGVGRAISQAGHWLAASGDETFVAVPQRIAAAVRRAPQAIALASTGKQWDYATLWRSVETLAARLVEQGVAQGDVIGVALPRSFEQIATVVAICAMGAVCLPIDLAYPAHRIELILRMATPKLLVTEADVDGLPDLVPRLALDAAIHAGLAPWTQVASIEAQDPAYILFTSGSTGTPKGVAMPHRGLGNLVDWQNRTGSGAVASTLQYAPLSFDVSFQEIFATLSDGATLHVISEAERRDPTALLRYLDEHAVERVFLPYVALQQLAETAATLDLYPGRLRVVGSSGEQLRVTPEIRALMKRLPASLLENQYGPTETHVVTRYTMSGDPQHFPALPPIGRPIDGVGLLILDAAGQVQPDGVPGEICVYGQALAAGYHHAPEMSAEKFVAHPHVPGRVYYRTGDIGIRSLGGDVISLGRNDSQVKVRGYRVEPSEIELKILGFFQALGEPVEVAVIARPRDQLDAYLVAYLVGQAAQRPEHLDALRGELAEQLPAYMVPTHIAAIERMPTTPSGKRDDAALRALQLQVNNSQDYRKAQGEYEARLCQLAAELLKITSIAPEQSIFDCGATSLTAMRLVVLVEKLYGINVPLSAFVSAPTMEKLALLIERHGGEFKFNPLVPLRRMGLRKPLFLVHPMGGNILSYLRMLPHLPEDQPLYALQASGVDLGSQPIPSVEAQAAFYIESMRAVQPQGPYLIGGWSYGGFVAFEIANQLIAAGEQVDNVLVLDTMALSDQAKGKASDDGLLSWFFWELLWTSRGSELPVQLVPAHIESLQERFDFITDHAISIGAIPEGSTKAVMQRLFEVYRTNWDAATEYNYQSKRPALDITLVRAREPLPRILREMHDTIRSEYNDPLNGWTRKTSGKVRLVEVEGDHLTIMEEPYVGPLVKAIMDEIQRGSEQ</sequence>
<dbReference type="Gene3D" id="3.40.50.1820">
    <property type="entry name" value="alpha/beta hydrolase"/>
    <property type="match status" value="1"/>
</dbReference>
<dbReference type="InterPro" id="IPR006162">
    <property type="entry name" value="Ppantetheine_attach_site"/>
</dbReference>
<protein>
    <submittedName>
        <fullName evidence="5">Amino acid adenylation domain-containing protein</fullName>
    </submittedName>
</protein>
<dbReference type="GO" id="GO:0043041">
    <property type="term" value="P:amino acid activation for nonribosomal peptide biosynthetic process"/>
    <property type="evidence" value="ECO:0007669"/>
    <property type="project" value="TreeGrafter"/>
</dbReference>
<dbReference type="Gene3D" id="3.30.300.30">
    <property type="match status" value="2"/>
</dbReference>
<keyword evidence="3" id="KW-0597">Phosphoprotein</keyword>
<dbReference type="InterPro" id="IPR001242">
    <property type="entry name" value="Condensation_dom"/>
</dbReference>
<proteinExistence type="predicted"/>
<dbReference type="EMBL" id="LT629972">
    <property type="protein sequence ID" value="SEI22212.1"/>
    <property type="molecule type" value="Genomic_DNA"/>
</dbReference>
<evidence type="ECO:0000256" key="3">
    <source>
        <dbReference type="ARBA" id="ARBA00022553"/>
    </source>
</evidence>
<dbReference type="FunFam" id="3.40.50.12780:FF:000012">
    <property type="entry name" value="Non-ribosomal peptide synthetase"/>
    <property type="match status" value="1"/>
</dbReference>
<dbReference type="SUPFAM" id="SSF47336">
    <property type="entry name" value="ACP-like"/>
    <property type="match status" value="2"/>
</dbReference>
<dbReference type="Pfam" id="PF00550">
    <property type="entry name" value="PP-binding"/>
    <property type="match status" value="2"/>
</dbReference>
<dbReference type="Gene3D" id="3.30.559.30">
    <property type="entry name" value="Nonribosomal peptide synthetase, condensation domain"/>
    <property type="match status" value="2"/>
</dbReference>
<accession>A0A1H6P5M4</accession>
<dbReference type="InterPro" id="IPR020845">
    <property type="entry name" value="AMP-binding_CS"/>
</dbReference>
<dbReference type="Pfam" id="PF00668">
    <property type="entry name" value="Condensation"/>
    <property type="match status" value="2"/>
</dbReference>
<feature type="domain" description="Carrier" evidence="4">
    <location>
        <begin position="961"/>
        <end position="1038"/>
    </location>
</feature>
<dbReference type="InterPro" id="IPR029058">
    <property type="entry name" value="AB_hydrolase_fold"/>
</dbReference>
<dbReference type="FunFam" id="3.40.50.980:FF:000002">
    <property type="entry name" value="Enterobactin synthetase component F"/>
    <property type="match status" value="1"/>
</dbReference>
<evidence type="ECO:0000313" key="6">
    <source>
        <dbReference type="Proteomes" id="UP000182272"/>
    </source>
</evidence>
<dbReference type="InterPro" id="IPR042099">
    <property type="entry name" value="ANL_N_sf"/>
</dbReference>
<keyword evidence="2" id="KW-0596">Phosphopantetheine</keyword>
<dbReference type="NCBIfam" id="TIGR01733">
    <property type="entry name" value="AA-adenyl-dom"/>
    <property type="match status" value="2"/>
</dbReference>
<dbReference type="InterPro" id="IPR045851">
    <property type="entry name" value="AMP-bd_C_sf"/>
</dbReference>
<dbReference type="OrthoDB" id="9757559at2"/>
<dbReference type="Gene3D" id="3.40.50.980">
    <property type="match status" value="2"/>
</dbReference>
<evidence type="ECO:0000259" key="4">
    <source>
        <dbReference type="PROSITE" id="PS50075"/>
    </source>
</evidence>
<dbReference type="InterPro" id="IPR000873">
    <property type="entry name" value="AMP-dep_synth/lig_dom"/>
</dbReference>
<dbReference type="SMART" id="SM00823">
    <property type="entry name" value="PKS_PP"/>
    <property type="match status" value="2"/>
</dbReference>
<dbReference type="PANTHER" id="PTHR45527">
    <property type="entry name" value="NONRIBOSOMAL PEPTIDE SYNTHETASE"/>
    <property type="match status" value="1"/>
</dbReference>
<dbReference type="InterPro" id="IPR009081">
    <property type="entry name" value="PP-bd_ACP"/>
</dbReference>
<dbReference type="SUPFAM" id="SSF53474">
    <property type="entry name" value="alpha/beta-Hydrolases"/>
    <property type="match status" value="1"/>
</dbReference>
<dbReference type="InterPro" id="IPR023213">
    <property type="entry name" value="CAT-like_dom_sf"/>
</dbReference>
<evidence type="ECO:0000256" key="2">
    <source>
        <dbReference type="ARBA" id="ARBA00022450"/>
    </source>
</evidence>
<evidence type="ECO:0000313" key="5">
    <source>
        <dbReference type="EMBL" id="SEI22212.1"/>
    </source>
</evidence>
<dbReference type="CDD" id="cd05930">
    <property type="entry name" value="A_NRPS"/>
    <property type="match status" value="1"/>
</dbReference>
<dbReference type="GO" id="GO:0031177">
    <property type="term" value="F:phosphopantetheine binding"/>
    <property type="evidence" value="ECO:0007669"/>
    <property type="project" value="InterPro"/>
</dbReference>
<dbReference type="PROSITE" id="PS00012">
    <property type="entry name" value="PHOSPHOPANTETHEINE"/>
    <property type="match status" value="1"/>
</dbReference>
<dbReference type="PROSITE" id="PS50075">
    <property type="entry name" value="CARRIER"/>
    <property type="match status" value="2"/>
</dbReference>
<dbReference type="Gene3D" id="1.10.1200.10">
    <property type="entry name" value="ACP-like"/>
    <property type="match status" value="2"/>
</dbReference>
<dbReference type="GO" id="GO:0003824">
    <property type="term" value="F:catalytic activity"/>
    <property type="evidence" value="ECO:0007669"/>
    <property type="project" value="InterPro"/>
</dbReference>
<dbReference type="GO" id="GO:0005829">
    <property type="term" value="C:cytosol"/>
    <property type="evidence" value="ECO:0007669"/>
    <property type="project" value="TreeGrafter"/>
</dbReference>
<name>A0A1H6P5M4_9PSED</name>
<dbReference type="PANTHER" id="PTHR45527:SF14">
    <property type="entry name" value="PLIPASTATIN SYNTHASE SUBUNIT B"/>
    <property type="match status" value="1"/>
</dbReference>
<dbReference type="Proteomes" id="UP000182272">
    <property type="component" value="Chromosome I"/>
</dbReference>
<dbReference type="Gene3D" id="2.30.38.10">
    <property type="entry name" value="Luciferase, Domain 3"/>
    <property type="match status" value="1"/>
</dbReference>
<comment type="cofactor">
    <cofactor evidence="1">
        <name>pantetheine 4'-phosphate</name>
        <dbReference type="ChEBI" id="CHEBI:47942"/>
    </cofactor>
</comment>
<feature type="domain" description="Carrier" evidence="4">
    <location>
        <begin position="2022"/>
        <end position="2097"/>
    </location>
</feature>
<dbReference type="Pfam" id="PF00501">
    <property type="entry name" value="AMP-binding"/>
    <property type="match status" value="2"/>
</dbReference>
<dbReference type="InterPro" id="IPR001031">
    <property type="entry name" value="Thioesterase"/>
</dbReference>
<dbReference type="InterPro" id="IPR010071">
    <property type="entry name" value="AA_adenyl_dom"/>
</dbReference>
<dbReference type="GO" id="GO:0044550">
    <property type="term" value="P:secondary metabolite biosynthetic process"/>
    <property type="evidence" value="ECO:0007669"/>
    <property type="project" value="TreeGrafter"/>
</dbReference>
<evidence type="ECO:0000256" key="1">
    <source>
        <dbReference type="ARBA" id="ARBA00001957"/>
    </source>
</evidence>
<dbReference type="Pfam" id="PF00975">
    <property type="entry name" value="Thioesterase"/>
    <property type="match status" value="1"/>
</dbReference>
<dbReference type="Gene3D" id="3.30.559.10">
    <property type="entry name" value="Chloramphenicol acetyltransferase-like domain"/>
    <property type="match status" value="2"/>
</dbReference>
<dbReference type="PROSITE" id="PS00455">
    <property type="entry name" value="AMP_BINDING"/>
    <property type="match status" value="2"/>
</dbReference>
<dbReference type="InterPro" id="IPR020806">
    <property type="entry name" value="PKS_PP-bd"/>
</dbReference>
<dbReference type="Pfam" id="PF13193">
    <property type="entry name" value="AMP-binding_C"/>
    <property type="match status" value="2"/>
</dbReference>
<gene>
    <name evidence="5" type="ORF">SAMN05216581_4740</name>
</gene>
<dbReference type="InterPro" id="IPR025110">
    <property type="entry name" value="AMP-bd_C"/>
</dbReference>
<dbReference type="Gene3D" id="3.40.50.12780">
    <property type="entry name" value="N-terminal domain of ligase-like"/>
    <property type="match status" value="1"/>
</dbReference>